<evidence type="ECO:0000256" key="6">
    <source>
        <dbReference type="ARBA" id="ARBA00024034"/>
    </source>
</evidence>
<evidence type="ECO:0000256" key="1">
    <source>
        <dbReference type="ARBA" id="ARBA00004173"/>
    </source>
</evidence>
<dbReference type="CDD" id="cd00593">
    <property type="entry name" value="RIBOc"/>
    <property type="match status" value="1"/>
</dbReference>
<dbReference type="OrthoDB" id="444135at2759"/>
<evidence type="ECO:0000313" key="9">
    <source>
        <dbReference type="EMBL" id="CDG67276.1"/>
    </source>
</evidence>
<sequence>MANIMHARILSHIFGKVNVATFKSCFPLTNEVLTKRSYKGSNRYKRMKGIRDKERLDKEMQQKYGISKPQFNFNNWMKNNYLNEIKAFQFRLNTHFKDEGLMISALSHSSFVDELKLFNEQLVTSNELGKKFEDNDFQKRLDLKNLMSSISSEKLALVGMELSISVIKTALYKRFPNLTVHACNDIINFLISRSNIVHLAKNLAIEELLLLSKEIENQDVNDQFYTNFIKEDFISDAFFALIGAIEIDQGYNASKKFVEDFVVALIDQEELSKYIKLENPKQELESILQMHGIFCKPVARVIAETGISTDFPFYYVGIYCDKFKIGEGSGYSIRTGISDAFKNCVFKCFDQEVDFKVIQQSLI</sequence>
<dbReference type="CDD" id="cd20315">
    <property type="entry name" value="DSRM_mL44_subfamily"/>
    <property type="match status" value="1"/>
</dbReference>
<dbReference type="SMART" id="SM00535">
    <property type="entry name" value="RIBOc"/>
    <property type="match status" value="1"/>
</dbReference>
<accession>T2M5D8</accession>
<dbReference type="SUPFAM" id="SSF69065">
    <property type="entry name" value="RNase III domain-like"/>
    <property type="match status" value="1"/>
</dbReference>
<dbReference type="Gene3D" id="3.30.160.20">
    <property type="match status" value="1"/>
</dbReference>
<keyword evidence="4" id="KW-0496">Mitochondrion</keyword>
<gene>
    <name evidence="9" type="primary">MRPL44</name>
</gene>
<comment type="similarity">
    <text evidence="6">Belongs to the ribonuclease III family. Mitochondrion-specific ribosomal protein mL44 subfamily.</text>
</comment>
<protein>
    <recommendedName>
        <fullName evidence="7">Large ribosomal subunit protein mL44</fullName>
    </recommendedName>
</protein>
<comment type="subcellular location">
    <subcellularLocation>
        <location evidence="1">Mitochondrion</location>
    </subcellularLocation>
</comment>
<organism evidence="9">
    <name type="scientific">Hydra vulgaris</name>
    <name type="common">Hydra</name>
    <name type="synonym">Hydra attenuata</name>
    <dbReference type="NCBI Taxonomy" id="6087"/>
    <lineage>
        <taxon>Eukaryota</taxon>
        <taxon>Metazoa</taxon>
        <taxon>Cnidaria</taxon>
        <taxon>Hydrozoa</taxon>
        <taxon>Hydroidolina</taxon>
        <taxon>Anthoathecata</taxon>
        <taxon>Aplanulata</taxon>
        <taxon>Hydridae</taxon>
        <taxon>Hydra</taxon>
    </lineage>
</organism>
<name>T2M5D8_HYDVU</name>
<dbReference type="InterPro" id="IPR044444">
    <property type="entry name" value="Ribosomal_mL44_DSRM_metazoa"/>
</dbReference>
<keyword evidence="3 9" id="KW-0689">Ribosomal protein</keyword>
<dbReference type="InterPro" id="IPR000999">
    <property type="entry name" value="RNase_III_dom"/>
</dbReference>
<dbReference type="Pfam" id="PF22935">
    <property type="entry name" value="RM44_endonuclase"/>
    <property type="match status" value="1"/>
</dbReference>
<evidence type="ECO:0000256" key="5">
    <source>
        <dbReference type="ARBA" id="ARBA00023274"/>
    </source>
</evidence>
<dbReference type="GO" id="GO:0004525">
    <property type="term" value="F:ribonuclease III activity"/>
    <property type="evidence" value="ECO:0007669"/>
    <property type="project" value="InterPro"/>
</dbReference>
<dbReference type="GO" id="GO:0005840">
    <property type="term" value="C:ribosome"/>
    <property type="evidence" value="ECO:0007669"/>
    <property type="project" value="UniProtKB-KW"/>
</dbReference>
<feature type="domain" description="RNase III" evidence="8">
    <location>
        <begin position="85"/>
        <end position="250"/>
    </location>
</feature>
<evidence type="ECO:0000256" key="3">
    <source>
        <dbReference type="ARBA" id="ARBA00022980"/>
    </source>
</evidence>
<dbReference type="InterPro" id="IPR036389">
    <property type="entry name" value="RNase_III_sf"/>
</dbReference>
<evidence type="ECO:0000256" key="7">
    <source>
        <dbReference type="ARBA" id="ARBA00035187"/>
    </source>
</evidence>
<dbReference type="AlphaFoldDB" id="T2M5D8"/>
<dbReference type="Pfam" id="PF22892">
    <property type="entry name" value="DSRM_MRPL44"/>
    <property type="match status" value="1"/>
</dbReference>
<keyword evidence="2" id="KW-0809">Transit peptide</keyword>
<evidence type="ECO:0000256" key="4">
    <source>
        <dbReference type="ARBA" id="ARBA00023128"/>
    </source>
</evidence>
<evidence type="ECO:0000256" key="2">
    <source>
        <dbReference type="ARBA" id="ARBA00022946"/>
    </source>
</evidence>
<dbReference type="Gene3D" id="1.10.1520.10">
    <property type="entry name" value="Ribonuclease III domain"/>
    <property type="match status" value="1"/>
</dbReference>
<dbReference type="EMBL" id="HAAD01001044">
    <property type="protein sequence ID" value="CDG67276.1"/>
    <property type="molecule type" value="mRNA"/>
</dbReference>
<keyword evidence="5" id="KW-0687">Ribonucleoprotein</keyword>
<proteinExistence type="evidence at transcript level"/>
<reference evidence="9" key="1">
    <citation type="journal article" date="2013" name="Genome Biol. Evol.">
        <title>Punctuated emergences of genetic and phenotypic innovations in eumetazoan, bilaterian, euteleostome, and hominidae ancestors.</title>
        <authorList>
            <person name="Wenger Y."/>
            <person name="Galliot B."/>
        </authorList>
    </citation>
    <scope>NUCLEOTIDE SEQUENCE</scope>
    <source>
        <tissue evidence="9">Whole animals</tissue>
    </source>
</reference>
<dbReference type="InterPro" id="IPR055189">
    <property type="entry name" value="RM44_endonuclase"/>
</dbReference>
<dbReference type="KEGG" id="hmg:105843362"/>
<dbReference type="OMA" id="RHIKRWV"/>
<dbReference type="GO" id="GO:0006396">
    <property type="term" value="P:RNA processing"/>
    <property type="evidence" value="ECO:0007669"/>
    <property type="project" value="InterPro"/>
</dbReference>
<evidence type="ECO:0000259" key="8">
    <source>
        <dbReference type="PROSITE" id="PS50142"/>
    </source>
</evidence>
<dbReference type="PROSITE" id="PS50142">
    <property type="entry name" value="RNASE_3_2"/>
    <property type="match status" value="1"/>
</dbReference>